<gene>
    <name evidence="3" type="primary">LOC113852174</name>
</gene>
<keyword evidence="2" id="KW-1185">Reference proteome</keyword>
<keyword evidence="1" id="KW-0472">Membrane</keyword>
<reference evidence="3" key="2">
    <citation type="submission" date="2025-08" db="UniProtKB">
        <authorList>
            <consortium name="RefSeq"/>
        </authorList>
    </citation>
    <scope>IDENTIFICATION</scope>
    <source>
        <tissue evidence="3">Young leaves</tissue>
    </source>
</reference>
<feature type="transmembrane region" description="Helical" evidence="1">
    <location>
        <begin position="148"/>
        <end position="168"/>
    </location>
</feature>
<dbReference type="GeneID" id="113852174"/>
<evidence type="ECO:0000313" key="2">
    <source>
        <dbReference type="Proteomes" id="UP000694853"/>
    </source>
</evidence>
<dbReference type="PANTHER" id="PTHR33358">
    <property type="entry name" value="F-BOX PROTEIN WITH A DOMAIN PROTEIN"/>
    <property type="match status" value="1"/>
</dbReference>
<dbReference type="OrthoDB" id="1897643at2759"/>
<dbReference type="KEGG" id="aprc:113852174"/>
<keyword evidence="1" id="KW-0812">Transmembrane</keyword>
<sequence>MGTNLVSSKVCSLSYCSTRKVAATINAPKIQVTKISTPRLPTRSLVAELDYLNNYVSATATTHVKDPYYSNINTDSSTTPSTSTLNSMEVIKLHLIMEIVADRLEMHRNIGVQRDNWNHLLLTSVNMITLSGATMVGLAAISSSGAPLVALKVSSTILYMVATGLLVIMNKIQPSQLAEEQRNAARLFKQLRGELRTRLAIGNPTENDVDEAMGKLLALDRAYPLPLLGSMIEKFPQTVEPAVCWPKQKQKCLRKEELGGKLKGKNGWDARLEEEMKKIVMILKKKDMEDYLRLSKKVLNLNKVLAIFGPLLTGLAALGSGFLSSVNASWPVMFGVIGGALASVVNTLQHGGQVGMVFELYRATLGFFKLMEENIELNINEQDHDKRENGELFEITIALQLGRSLSELRQLAALFSSSGEDNDYEEFASKLF</sequence>
<proteinExistence type="predicted"/>
<keyword evidence="1" id="KW-1133">Transmembrane helix</keyword>
<reference evidence="2" key="1">
    <citation type="journal article" date="2019" name="Toxins">
        <title>Detection of Abrin-Like and Prepropulchellin-Like Toxin Genes and Transcripts Using Whole Genome Sequencing and Full-Length Transcript Sequencing of Abrus precatorius.</title>
        <authorList>
            <person name="Hovde B.T."/>
            <person name="Daligault H.E."/>
            <person name="Hanschen E.R."/>
            <person name="Kunde Y.A."/>
            <person name="Johnson M.B."/>
            <person name="Starkenburg S.R."/>
            <person name="Johnson S.L."/>
        </authorList>
    </citation>
    <scope>NUCLEOTIDE SEQUENCE [LARGE SCALE GENOMIC DNA]</scope>
</reference>
<dbReference type="InterPro" id="IPR027949">
    <property type="entry name" value="Chloroplast_duf"/>
</dbReference>
<organism evidence="2 3">
    <name type="scientific">Abrus precatorius</name>
    <name type="common">Indian licorice</name>
    <name type="synonym">Glycine abrus</name>
    <dbReference type="NCBI Taxonomy" id="3816"/>
    <lineage>
        <taxon>Eukaryota</taxon>
        <taxon>Viridiplantae</taxon>
        <taxon>Streptophyta</taxon>
        <taxon>Embryophyta</taxon>
        <taxon>Tracheophyta</taxon>
        <taxon>Spermatophyta</taxon>
        <taxon>Magnoliopsida</taxon>
        <taxon>eudicotyledons</taxon>
        <taxon>Gunneridae</taxon>
        <taxon>Pentapetalae</taxon>
        <taxon>rosids</taxon>
        <taxon>fabids</taxon>
        <taxon>Fabales</taxon>
        <taxon>Fabaceae</taxon>
        <taxon>Papilionoideae</taxon>
        <taxon>50 kb inversion clade</taxon>
        <taxon>NPAAA clade</taxon>
        <taxon>indigoferoid/millettioid clade</taxon>
        <taxon>Abreae</taxon>
        <taxon>Abrus</taxon>
    </lineage>
</organism>
<dbReference type="RefSeq" id="XP_027338217.1">
    <property type="nucleotide sequence ID" value="XM_027482416.1"/>
</dbReference>
<dbReference type="AlphaFoldDB" id="A0A8B8K368"/>
<feature type="transmembrane region" description="Helical" evidence="1">
    <location>
        <begin position="304"/>
        <end position="323"/>
    </location>
</feature>
<feature type="transmembrane region" description="Helical" evidence="1">
    <location>
        <begin position="329"/>
        <end position="348"/>
    </location>
</feature>
<dbReference type="Proteomes" id="UP000694853">
    <property type="component" value="Unplaced"/>
</dbReference>
<accession>A0A8B8K368</accession>
<feature type="transmembrane region" description="Helical" evidence="1">
    <location>
        <begin position="120"/>
        <end position="142"/>
    </location>
</feature>
<evidence type="ECO:0000256" key="1">
    <source>
        <dbReference type="SAM" id="Phobius"/>
    </source>
</evidence>
<dbReference type="Pfam" id="PF14476">
    <property type="entry name" value="Chloroplast_duf"/>
    <property type="match status" value="1"/>
</dbReference>
<protein>
    <submittedName>
        <fullName evidence="3">Probable F-box protein At4g22030</fullName>
    </submittedName>
</protein>
<evidence type="ECO:0000313" key="3">
    <source>
        <dbReference type="RefSeq" id="XP_027338217.1"/>
    </source>
</evidence>
<dbReference type="PANTHER" id="PTHR33358:SF16">
    <property type="entry name" value="F-BOX PROTEIN"/>
    <property type="match status" value="1"/>
</dbReference>
<name>A0A8B8K368_ABRPR</name>